<comment type="caution">
    <text evidence="1">The sequence shown here is derived from an EMBL/GenBank/DDBJ whole genome shotgun (WGS) entry which is preliminary data.</text>
</comment>
<dbReference type="Proteomes" id="UP000028059">
    <property type="component" value="Unassembled WGS sequence"/>
</dbReference>
<organism evidence="1 2">
    <name type="scientific">Marine Group I thaumarchaeote SCGC AAA799-N04</name>
    <dbReference type="NCBI Taxonomy" id="1502293"/>
    <lineage>
        <taxon>Archaea</taxon>
        <taxon>Nitrososphaerota</taxon>
        <taxon>Marine Group I</taxon>
    </lineage>
</organism>
<dbReference type="AlphaFoldDB" id="A0A081RLQ5"/>
<protein>
    <submittedName>
        <fullName evidence="1">Uncharacterized protein</fullName>
    </submittedName>
</protein>
<keyword evidence="2" id="KW-1185">Reference proteome</keyword>
<evidence type="ECO:0000313" key="2">
    <source>
        <dbReference type="Proteomes" id="UP000028059"/>
    </source>
</evidence>
<dbReference type="EMBL" id="JOKN01000032">
    <property type="protein sequence ID" value="KEQ56128.1"/>
    <property type="molecule type" value="Genomic_DNA"/>
</dbReference>
<evidence type="ECO:0000313" key="1">
    <source>
        <dbReference type="EMBL" id="KEQ56128.1"/>
    </source>
</evidence>
<proteinExistence type="predicted"/>
<sequence length="112" mass="12945">MESEDRKELETLLDIVINQIPSYTNMIHSANWDVNFDDCIFGMVYHSFVAKSTEYLKNKLTDTEHATNAESTFEMMNSVSEVFNNRLADIKQAIVSALDLFLITTFQLESYF</sequence>
<name>A0A081RLQ5_9ARCH</name>
<gene>
    <name evidence="1" type="ORF">AAA799N04_01474</name>
</gene>
<reference evidence="1 2" key="1">
    <citation type="submission" date="2014-06" db="EMBL/GenBank/DDBJ databases">
        <authorList>
            <person name="Ngugi D.K."/>
            <person name="Blom J."/>
            <person name="Alam I."/>
            <person name="Rashid M."/>
            <person name="Ba Alawi W."/>
            <person name="Zhang G."/>
            <person name="Hikmawan T."/>
            <person name="Guan Y."/>
            <person name="Antunes A."/>
            <person name="Siam R."/>
            <person name="ElDorry H."/>
            <person name="Bajic V."/>
            <person name="Stingl U."/>
        </authorList>
    </citation>
    <scope>NUCLEOTIDE SEQUENCE [LARGE SCALE GENOMIC DNA]</scope>
    <source>
        <strain evidence="1">SCGC AAA799-N04</strain>
    </source>
</reference>
<accession>A0A081RLQ5</accession>